<evidence type="ECO:0000259" key="3">
    <source>
        <dbReference type="Pfam" id="PF08541"/>
    </source>
</evidence>
<dbReference type="SUPFAM" id="SSF53901">
    <property type="entry name" value="Thiolase-like"/>
    <property type="match status" value="1"/>
</dbReference>
<dbReference type="InterPro" id="IPR013747">
    <property type="entry name" value="ACP_syn_III_C"/>
</dbReference>
<evidence type="ECO:0000256" key="1">
    <source>
        <dbReference type="ARBA" id="ARBA00022679"/>
    </source>
</evidence>
<dbReference type="PANTHER" id="PTHR34069:SF2">
    <property type="entry name" value="BETA-KETOACYL-[ACYL-CARRIER-PROTEIN] SYNTHASE III"/>
    <property type="match status" value="1"/>
</dbReference>
<evidence type="ECO:0000259" key="4">
    <source>
        <dbReference type="Pfam" id="PF08545"/>
    </source>
</evidence>
<name>A0ABV5WLF9_9BACI</name>
<gene>
    <name evidence="5" type="ORF">ACFFMS_24485</name>
</gene>
<dbReference type="NCBIfam" id="NF005541">
    <property type="entry name" value="PRK07204.1"/>
    <property type="match status" value="1"/>
</dbReference>
<dbReference type="Pfam" id="PF08541">
    <property type="entry name" value="ACP_syn_III_C"/>
    <property type="match status" value="1"/>
</dbReference>
<keyword evidence="2" id="KW-0012">Acyltransferase</keyword>
<comment type="caution">
    <text evidence="5">The sequence shown here is derived from an EMBL/GenBank/DDBJ whole genome shotgun (WGS) entry which is preliminary data.</text>
</comment>
<dbReference type="NCBIfam" id="NF006829">
    <property type="entry name" value="PRK09352.1"/>
    <property type="match status" value="1"/>
</dbReference>
<proteinExistence type="predicted"/>
<sequence length="330" mass="35579">MRRNIRIVGMGMYLPKRKVTSAEVDAIIGTKEGWSESKTGVKIRYYVDGETSSFMGAEAAKEAVKDAGLTFCDIDCIISGSGTVQQAIPSTASLIQEQLGLQHSGIPCFDVNSTCLSWVTALDMISYAIEAGRYKNIVLVSSEISSVGLNWGQNESSILFGDGAVAMVISKSASGTAGIISSHMETYSAGAHLSEIRGGGTMIHPRGYNEETKEDFLFDMDGPAIFKLSLKLLPDFVEKVFQGTNLSLDDVSMIVPHQASGPAMNLIRRKLGISEDRFMKIIENYGNMISASIPLAFYEGIRQGRIKRGDTVFLLGTSAGLSIGGVLLEY</sequence>
<dbReference type="Pfam" id="PF08545">
    <property type="entry name" value="ACP_syn_III"/>
    <property type="match status" value="1"/>
</dbReference>
<organism evidence="5 6">
    <name type="scientific">Ectobacillus funiculus</name>
    <dbReference type="NCBI Taxonomy" id="137993"/>
    <lineage>
        <taxon>Bacteria</taxon>
        <taxon>Bacillati</taxon>
        <taxon>Bacillota</taxon>
        <taxon>Bacilli</taxon>
        <taxon>Bacillales</taxon>
        <taxon>Bacillaceae</taxon>
        <taxon>Ectobacillus</taxon>
    </lineage>
</organism>
<dbReference type="InterPro" id="IPR016039">
    <property type="entry name" value="Thiolase-like"/>
</dbReference>
<feature type="domain" description="Beta-ketoacyl-[acyl-carrier-protein] synthase III C-terminal" evidence="3">
    <location>
        <begin position="244"/>
        <end position="330"/>
    </location>
</feature>
<keyword evidence="6" id="KW-1185">Reference proteome</keyword>
<dbReference type="CDD" id="cd00830">
    <property type="entry name" value="KAS_III"/>
    <property type="match status" value="1"/>
</dbReference>
<evidence type="ECO:0000313" key="5">
    <source>
        <dbReference type="EMBL" id="MFB9761409.1"/>
    </source>
</evidence>
<keyword evidence="1" id="KW-0808">Transferase</keyword>
<dbReference type="PANTHER" id="PTHR34069">
    <property type="entry name" value="3-OXOACYL-[ACYL-CARRIER-PROTEIN] SYNTHASE 3"/>
    <property type="match status" value="1"/>
</dbReference>
<accession>A0ABV5WLF9</accession>
<dbReference type="Proteomes" id="UP001589609">
    <property type="component" value="Unassembled WGS sequence"/>
</dbReference>
<dbReference type="EMBL" id="JBHMAF010000193">
    <property type="protein sequence ID" value="MFB9761409.1"/>
    <property type="molecule type" value="Genomic_DNA"/>
</dbReference>
<feature type="domain" description="Beta-ketoacyl-[acyl-carrier-protein] synthase III N-terminal" evidence="4">
    <location>
        <begin position="109"/>
        <end position="187"/>
    </location>
</feature>
<dbReference type="InterPro" id="IPR013751">
    <property type="entry name" value="ACP_syn_III_N"/>
</dbReference>
<reference evidence="5 6" key="1">
    <citation type="submission" date="2024-09" db="EMBL/GenBank/DDBJ databases">
        <authorList>
            <person name="Sun Q."/>
            <person name="Mori K."/>
        </authorList>
    </citation>
    <scope>NUCLEOTIDE SEQUENCE [LARGE SCALE GENOMIC DNA]</scope>
    <source>
        <strain evidence="5 6">JCM 11201</strain>
    </source>
</reference>
<dbReference type="RefSeq" id="WP_379951586.1">
    <property type="nucleotide sequence ID" value="NZ_JBHMAF010000193.1"/>
</dbReference>
<evidence type="ECO:0000313" key="6">
    <source>
        <dbReference type="Proteomes" id="UP001589609"/>
    </source>
</evidence>
<protein>
    <submittedName>
        <fullName evidence="5">Beta-ketoacyl-ACP synthase III</fullName>
    </submittedName>
</protein>
<evidence type="ECO:0000256" key="2">
    <source>
        <dbReference type="ARBA" id="ARBA00023315"/>
    </source>
</evidence>
<dbReference type="Gene3D" id="3.40.47.10">
    <property type="match status" value="1"/>
</dbReference>